<keyword evidence="2" id="KW-1185">Reference proteome</keyword>
<accession>A0ACC0BLA2</accession>
<name>A0ACC0BLA2_CATRO</name>
<dbReference type="EMBL" id="CM044703">
    <property type="protein sequence ID" value="KAI5673460.1"/>
    <property type="molecule type" value="Genomic_DNA"/>
</dbReference>
<sequence length="106" mass="11284">MLGSVTLDLDPVNRGRSTVRGLGPRRGYFLAGCIRRGPPTRVVQGGLSKDFVYVDYGLSSLKPILVPRGTQIPYSAAVDLAEGYGVSQTAGLSTAKITQMRGTREA</sequence>
<organism evidence="1 2">
    <name type="scientific">Catharanthus roseus</name>
    <name type="common">Madagascar periwinkle</name>
    <name type="synonym">Vinca rosea</name>
    <dbReference type="NCBI Taxonomy" id="4058"/>
    <lineage>
        <taxon>Eukaryota</taxon>
        <taxon>Viridiplantae</taxon>
        <taxon>Streptophyta</taxon>
        <taxon>Embryophyta</taxon>
        <taxon>Tracheophyta</taxon>
        <taxon>Spermatophyta</taxon>
        <taxon>Magnoliopsida</taxon>
        <taxon>eudicotyledons</taxon>
        <taxon>Gunneridae</taxon>
        <taxon>Pentapetalae</taxon>
        <taxon>asterids</taxon>
        <taxon>lamiids</taxon>
        <taxon>Gentianales</taxon>
        <taxon>Apocynaceae</taxon>
        <taxon>Rauvolfioideae</taxon>
        <taxon>Vinceae</taxon>
        <taxon>Catharanthinae</taxon>
        <taxon>Catharanthus</taxon>
    </lineage>
</organism>
<evidence type="ECO:0000313" key="1">
    <source>
        <dbReference type="EMBL" id="KAI5673460.1"/>
    </source>
</evidence>
<dbReference type="Proteomes" id="UP001060085">
    <property type="component" value="Linkage Group LG03"/>
</dbReference>
<protein>
    <submittedName>
        <fullName evidence="1">Uncharacterized protein</fullName>
    </submittedName>
</protein>
<reference evidence="2" key="1">
    <citation type="journal article" date="2023" name="Nat. Plants">
        <title>Single-cell RNA sequencing provides a high-resolution roadmap for understanding the multicellular compartmentation of specialized metabolism.</title>
        <authorList>
            <person name="Sun S."/>
            <person name="Shen X."/>
            <person name="Li Y."/>
            <person name="Li Y."/>
            <person name="Wang S."/>
            <person name="Li R."/>
            <person name="Zhang H."/>
            <person name="Shen G."/>
            <person name="Guo B."/>
            <person name="Wei J."/>
            <person name="Xu J."/>
            <person name="St-Pierre B."/>
            <person name="Chen S."/>
            <person name="Sun C."/>
        </authorList>
    </citation>
    <scope>NUCLEOTIDE SEQUENCE [LARGE SCALE GENOMIC DNA]</scope>
</reference>
<proteinExistence type="predicted"/>
<evidence type="ECO:0000313" key="2">
    <source>
        <dbReference type="Proteomes" id="UP001060085"/>
    </source>
</evidence>
<comment type="caution">
    <text evidence="1">The sequence shown here is derived from an EMBL/GenBank/DDBJ whole genome shotgun (WGS) entry which is preliminary data.</text>
</comment>
<gene>
    <name evidence="1" type="ORF">M9H77_13824</name>
</gene>